<reference evidence="3" key="1">
    <citation type="submission" date="2023-06" db="EMBL/GenBank/DDBJ databases">
        <authorList>
            <person name="Kurt Z."/>
        </authorList>
    </citation>
    <scope>NUCLEOTIDE SEQUENCE</scope>
</reference>
<accession>A0AA86PC92</accession>
<dbReference type="InterPro" id="IPR025875">
    <property type="entry name" value="Leu-rich_rpt_4"/>
</dbReference>
<reference evidence="4 5" key="2">
    <citation type="submission" date="2024-07" db="EMBL/GenBank/DDBJ databases">
        <authorList>
            <person name="Akdeniz Z."/>
        </authorList>
    </citation>
    <scope>NUCLEOTIDE SEQUENCE [LARGE SCALE GENOMIC DNA]</scope>
</reference>
<dbReference type="InterPro" id="IPR001611">
    <property type="entry name" value="Leu-rich_rpt"/>
</dbReference>
<dbReference type="EMBL" id="CATOUU010000635">
    <property type="protein sequence ID" value="CAI9936299.1"/>
    <property type="molecule type" value="Genomic_DNA"/>
</dbReference>
<evidence type="ECO:0008006" key="6">
    <source>
        <dbReference type="Google" id="ProtNLM"/>
    </source>
</evidence>
<dbReference type="PROSITE" id="PS51450">
    <property type="entry name" value="LRR"/>
    <property type="match status" value="1"/>
</dbReference>
<gene>
    <name evidence="3" type="ORF">HINF_LOCUS23944</name>
    <name evidence="4" type="ORF">HINF_LOCUS52938</name>
</gene>
<protein>
    <recommendedName>
        <fullName evidence="6">Leucine rich repeat protein</fullName>
    </recommendedName>
</protein>
<keyword evidence="2" id="KW-0677">Repeat</keyword>
<dbReference type="Proteomes" id="UP001642409">
    <property type="component" value="Unassembled WGS sequence"/>
</dbReference>
<comment type="caution">
    <text evidence="3">The sequence shown here is derived from an EMBL/GenBank/DDBJ whole genome shotgun (WGS) entry which is preliminary data.</text>
</comment>
<proteinExistence type="predicted"/>
<name>A0AA86PC92_9EUKA</name>
<evidence type="ECO:0000256" key="2">
    <source>
        <dbReference type="ARBA" id="ARBA00022737"/>
    </source>
</evidence>
<dbReference type="PANTHER" id="PTHR46652:SF3">
    <property type="entry name" value="LEUCINE-RICH REPEAT-CONTAINING PROTEIN 9"/>
    <property type="match status" value="1"/>
</dbReference>
<dbReference type="Gene3D" id="3.80.10.10">
    <property type="entry name" value="Ribonuclease Inhibitor"/>
    <property type="match status" value="1"/>
</dbReference>
<dbReference type="PANTHER" id="PTHR46652">
    <property type="entry name" value="LEUCINE-RICH REPEAT AND IQ DOMAIN-CONTAINING PROTEIN 1-RELATED"/>
    <property type="match status" value="1"/>
</dbReference>
<evidence type="ECO:0000313" key="4">
    <source>
        <dbReference type="EMBL" id="CAL6067263.1"/>
    </source>
</evidence>
<keyword evidence="1" id="KW-0433">Leucine-rich repeat</keyword>
<dbReference type="InterPro" id="IPR032675">
    <property type="entry name" value="LRR_dom_sf"/>
</dbReference>
<evidence type="ECO:0000313" key="3">
    <source>
        <dbReference type="EMBL" id="CAI9936299.1"/>
    </source>
</evidence>
<dbReference type="EMBL" id="CAXDID020000267">
    <property type="protein sequence ID" value="CAL6067263.1"/>
    <property type="molecule type" value="Genomic_DNA"/>
</dbReference>
<organism evidence="3">
    <name type="scientific">Hexamita inflata</name>
    <dbReference type="NCBI Taxonomy" id="28002"/>
    <lineage>
        <taxon>Eukaryota</taxon>
        <taxon>Metamonada</taxon>
        <taxon>Diplomonadida</taxon>
        <taxon>Hexamitidae</taxon>
        <taxon>Hexamitinae</taxon>
        <taxon>Hexamita</taxon>
    </lineage>
</organism>
<evidence type="ECO:0000313" key="5">
    <source>
        <dbReference type="Proteomes" id="UP001642409"/>
    </source>
</evidence>
<dbReference type="AlphaFoldDB" id="A0AA86PC92"/>
<dbReference type="InterPro" id="IPR050836">
    <property type="entry name" value="SDS22/Internalin_LRR"/>
</dbReference>
<dbReference type="SUPFAM" id="SSF52058">
    <property type="entry name" value="L domain-like"/>
    <property type="match status" value="1"/>
</dbReference>
<sequence>MSQLTNLTLEQCGLGKIDSLKFLINLKELNLSNNKDIVDISPLHYLKQLTILNLNYCGLISIEALKYLENLEDIQLKNNKIIFVQPLQSLKKLNQLNVLNNCITDLFTIENHPNNIEIDTVFILGQQYNPSNKDIQYANQLGNIFSVLHTRIQMNLDFKQKYIQMKQIVDNHLQVLLQSQVVFVSHIASLFQQLNTFDIYK</sequence>
<dbReference type="Pfam" id="PF12799">
    <property type="entry name" value="LRR_4"/>
    <property type="match status" value="1"/>
</dbReference>
<evidence type="ECO:0000256" key="1">
    <source>
        <dbReference type="ARBA" id="ARBA00022614"/>
    </source>
</evidence>
<keyword evidence="5" id="KW-1185">Reference proteome</keyword>